<feature type="signal peptide" evidence="3">
    <location>
        <begin position="1"/>
        <end position="21"/>
    </location>
</feature>
<accession>A0A166H9X0</accession>
<gene>
    <name evidence="4" type="ORF">FIBSPDRAFT_920388</name>
</gene>
<dbReference type="InterPro" id="IPR021884">
    <property type="entry name" value="Ice-bd_prot"/>
</dbReference>
<proteinExistence type="inferred from homology"/>
<comment type="similarity">
    <text evidence="1">Belongs to the ice-binding protein family.</text>
</comment>
<evidence type="ECO:0000256" key="3">
    <source>
        <dbReference type="SAM" id="SignalP"/>
    </source>
</evidence>
<dbReference type="Proteomes" id="UP000076532">
    <property type="component" value="Unassembled WGS sequence"/>
</dbReference>
<protein>
    <submittedName>
        <fullName evidence="4">Antifreeze protein</fullName>
    </submittedName>
</protein>
<dbReference type="EMBL" id="KV417571">
    <property type="protein sequence ID" value="KZP18629.1"/>
    <property type="molecule type" value="Genomic_DNA"/>
</dbReference>
<evidence type="ECO:0000256" key="2">
    <source>
        <dbReference type="ARBA" id="ARBA00022729"/>
    </source>
</evidence>
<sequence>MSPRIFSLAIAILFLSNSCFALGPLPVDLGTAGNYAILSQTGTSTVEPSDITGDIGVSAAAATYLTGFALTLSADGTYSTSSQVNGKCYAADYTSPTPAKLTAAITDMKTAYTDASTRAPATQTDLKGGSIGGATFTPGIYKWTTTVNIATSITLEGTVLDTWIFQIAGTLDMASAQKVLLVGGASPANIVWAVAGAVTLGTNTVFEGVLLAQTGITPQTNAAVNGRLLAQSAIALQKSTITQPSTSQLSLGL</sequence>
<feature type="chain" id="PRO_5007874455" evidence="3">
    <location>
        <begin position="22"/>
        <end position="253"/>
    </location>
</feature>
<dbReference type="AlphaFoldDB" id="A0A166H9X0"/>
<reference evidence="4 5" key="1">
    <citation type="journal article" date="2016" name="Mol. Biol. Evol.">
        <title>Comparative Genomics of Early-Diverging Mushroom-Forming Fungi Provides Insights into the Origins of Lignocellulose Decay Capabilities.</title>
        <authorList>
            <person name="Nagy L.G."/>
            <person name="Riley R."/>
            <person name="Tritt A."/>
            <person name="Adam C."/>
            <person name="Daum C."/>
            <person name="Floudas D."/>
            <person name="Sun H."/>
            <person name="Yadav J.S."/>
            <person name="Pangilinan J."/>
            <person name="Larsson K.H."/>
            <person name="Matsuura K."/>
            <person name="Barry K."/>
            <person name="Labutti K."/>
            <person name="Kuo R."/>
            <person name="Ohm R.A."/>
            <person name="Bhattacharya S.S."/>
            <person name="Shirouzu T."/>
            <person name="Yoshinaga Y."/>
            <person name="Martin F.M."/>
            <person name="Grigoriev I.V."/>
            <person name="Hibbett D.S."/>
        </authorList>
    </citation>
    <scope>NUCLEOTIDE SEQUENCE [LARGE SCALE GENOMIC DNA]</scope>
    <source>
        <strain evidence="4 5">CBS 109695</strain>
    </source>
</reference>
<keyword evidence="5" id="KW-1185">Reference proteome</keyword>
<organism evidence="4 5">
    <name type="scientific">Athelia psychrophila</name>
    <dbReference type="NCBI Taxonomy" id="1759441"/>
    <lineage>
        <taxon>Eukaryota</taxon>
        <taxon>Fungi</taxon>
        <taxon>Dikarya</taxon>
        <taxon>Basidiomycota</taxon>
        <taxon>Agaricomycotina</taxon>
        <taxon>Agaricomycetes</taxon>
        <taxon>Agaricomycetidae</taxon>
        <taxon>Atheliales</taxon>
        <taxon>Atheliaceae</taxon>
        <taxon>Athelia</taxon>
    </lineage>
</organism>
<dbReference type="OrthoDB" id="10264374at2759"/>
<name>A0A166H9X0_9AGAM</name>
<dbReference type="Pfam" id="PF11999">
    <property type="entry name" value="Ice_binding"/>
    <property type="match status" value="1"/>
</dbReference>
<keyword evidence="2 3" id="KW-0732">Signal</keyword>
<evidence type="ECO:0000313" key="4">
    <source>
        <dbReference type="EMBL" id="KZP18629.1"/>
    </source>
</evidence>
<evidence type="ECO:0000313" key="5">
    <source>
        <dbReference type="Proteomes" id="UP000076532"/>
    </source>
</evidence>
<evidence type="ECO:0000256" key="1">
    <source>
        <dbReference type="ARBA" id="ARBA00005445"/>
    </source>
</evidence>